<protein>
    <submittedName>
        <fullName evidence="2">Uncharacterized protein</fullName>
    </submittedName>
</protein>
<feature type="compositionally biased region" description="Basic and acidic residues" evidence="1">
    <location>
        <begin position="89"/>
        <end position="99"/>
    </location>
</feature>
<dbReference type="AlphaFoldDB" id="A0A2P4PRS0"/>
<organism evidence="2 3">
    <name type="scientific">Rhizophagus irregularis (strain DAOM 181602 / DAOM 197198 / MUCL 43194)</name>
    <name type="common">Arbuscular mycorrhizal fungus</name>
    <name type="synonym">Glomus intraradices</name>
    <dbReference type="NCBI Taxonomy" id="747089"/>
    <lineage>
        <taxon>Eukaryota</taxon>
        <taxon>Fungi</taxon>
        <taxon>Fungi incertae sedis</taxon>
        <taxon>Mucoromycota</taxon>
        <taxon>Glomeromycotina</taxon>
        <taxon>Glomeromycetes</taxon>
        <taxon>Glomerales</taxon>
        <taxon>Glomeraceae</taxon>
        <taxon>Rhizophagus</taxon>
    </lineage>
</organism>
<sequence>IRRAISKNSLTLYKLTYLKTRPRKYVPEIQIASTSSTSGMDEPPQTDEQTVAKPEPVVNSNPEPSQTPEKGKEVVPQQDSRLQSSQPERIAKGVSEKGKSPSVGTPIGS</sequence>
<feature type="compositionally biased region" description="Polar residues" evidence="1">
    <location>
        <begin position="77"/>
        <end position="87"/>
    </location>
</feature>
<reference evidence="2 3" key="1">
    <citation type="journal article" date="2013" name="Proc. Natl. Acad. Sci. U.S.A.">
        <title>Genome of an arbuscular mycorrhizal fungus provides insight into the oldest plant symbiosis.</title>
        <authorList>
            <person name="Tisserant E."/>
            <person name="Malbreil M."/>
            <person name="Kuo A."/>
            <person name="Kohler A."/>
            <person name="Symeonidi A."/>
            <person name="Balestrini R."/>
            <person name="Charron P."/>
            <person name="Duensing N."/>
            <person name="Frei Dit Frey N."/>
            <person name="Gianinazzi-Pearson V."/>
            <person name="Gilbert L.B."/>
            <person name="Handa Y."/>
            <person name="Herr J.R."/>
            <person name="Hijri M."/>
            <person name="Koul R."/>
            <person name="Kawaguchi M."/>
            <person name="Krajinski F."/>
            <person name="Lammers P.J."/>
            <person name="Masclaux F.G."/>
            <person name="Murat C."/>
            <person name="Morin E."/>
            <person name="Ndikumana S."/>
            <person name="Pagni M."/>
            <person name="Petitpierre D."/>
            <person name="Requena N."/>
            <person name="Rosikiewicz P."/>
            <person name="Riley R."/>
            <person name="Saito K."/>
            <person name="San Clemente H."/>
            <person name="Shapiro H."/>
            <person name="van Tuinen D."/>
            <person name="Becard G."/>
            <person name="Bonfante P."/>
            <person name="Paszkowski U."/>
            <person name="Shachar-Hill Y.Y."/>
            <person name="Tuskan G.A."/>
            <person name="Young P.W."/>
            <person name="Sanders I.R."/>
            <person name="Henrissat B."/>
            <person name="Rensing S.A."/>
            <person name="Grigoriev I.V."/>
            <person name="Corradi N."/>
            <person name="Roux C."/>
            <person name="Martin F."/>
        </authorList>
    </citation>
    <scope>NUCLEOTIDE SEQUENCE [LARGE SCALE GENOMIC DNA]</scope>
    <source>
        <strain evidence="2 3">DAOM 197198</strain>
    </source>
</reference>
<dbReference type="EMBL" id="AUPC02000159">
    <property type="protein sequence ID" value="POG68095.1"/>
    <property type="molecule type" value="Genomic_DNA"/>
</dbReference>
<evidence type="ECO:0000313" key="3">
    <source>
        <dbReference type="Proteomes" id="UP000018888"/>
    </source>
</evidence>
<evidence type="ECO:0000256" key="1">
    <source>
        <dbReference type="SAM" id="MobiDB-lite"/>
    </source>
</evidence>
<feature type="non-terminal residue" evidence="2">
    <location>
        <position position="1"/>
    </location>
</feature>
<gene>
    <name evidence="2" type="ORF">GLOIN_2v1641078</name>
</gene>
<keyword evidence="3" id="KW-1185">Reference proteome</keyword>
<evidence type="ECO:0000313" key="2">
    <source>
        <dbReference type="EMBL" id="POG68095.1"/>
    </source>
</evidence>
<feature type="compositionally biased region" description="Polar residues" evidence="1">
    <location>
        <begin position="58"/>
        <end position="68"/>
    </location>
</feature>
<comment type="caution">
    <text evidence="2">The sequence shown here is derived from an EMBL/GenBank/DDBJ whole genome shotgun (WGS) entry which is preliminary data.</text>
</comment>
<dbReference type="Proteomes" id="UP000018888">
    <property type="component" value="Unassembled WGS sequence"/>
</dbReference>
<name>A0A2P4PRS0_RHIID</name>
<reference evidence="2 3" key="2">
    <citation type="journal article" date="2018" name="New Phytol.">
        <title>High intraspecific genome diversity in the model arbuscular mycorrhizal symbiont Rhizophagus irregularis.</title>
        <authorList>
            <person name="Chen E.C.H."/>
            <person name="Morin E."/>
            <person name="Beaudet D."/>
            <person name="Noel J."/>
            <person name="Yildirir G."/>
            <person name="Ndikumana S."/>
            <person name="Charron P."/>
            <person name="St-Onge C."/>
            <person name="Giorgi J."/>
            <person name="Kruger M."/>
            <person name="Marton T."/>
            <person name="Ropars J."/>
            <person name="Grigoriev I.V."/>
            <person name="Hainaut M."/>
            <person name="Henrissat B."/>
            <person name="Roux C."/>
            <person name="Martin F."/>
            <person name="Corradi N."/>
        </authorList>
    </citation>
    <scope>NUCLEOTIDE SEQUENCE [LARGE SCALE GENOMIC DNA]</scope>
    <source>
        <strain evidence="2 3">DAOM 197198</strain>
    </source>
</reference>
<feature type="region of interest" description="Disordered" evidence="1">
    <location>
        <begin position="24"/>
        <end position="109"/>
    </location>
</feature>
<accession>A0A2P4PRS0</accession>
<proteinExistence type="predicted"/>